<sequence>MVRFATVLSAWAGQAKASRVLFALALAAALGTGVLAGCSSDGGSSASSGSQDSAQQAPASDVVTVTVGNTVTDETLASGEVELPEGATALDALQALDVEVTVEDSAYGAYVSAINGVASEGMTGWTFAINGEMPSVSAGEAEVQPGDTVEWTYIDMSE</sequence>
<dbReference type="InterPro" id="IPR027954">
    <property type="entry name" value="Transcobalamin-like_C"/>
</dbReference>
<protein>
    <submittedName>
        <fullName evidence="3">DUF4430 domain-containing protein</fullName>
    </submittedName>
</protein>
<proteinExistence type="predicted"/>
<gene>
    <name evidence="3" type="ORF">D1639_00445</name>
</gene>
<dbReference type="AlphaFoldDB" id="A0A7C9NRS7"/>
<dbReference type="EMBL" id="QWKH01000002">
    <property type="protein sequence ID" value="NBI33529.1"/>
    <property type="molecule type" value="Genomic_DNA"/>
</dbReference>
<name>A0A7C9NRS7_9BACT</name>
<evidence type="ECO:0000259" key="2">
    <source>
        <dbReference type="Pfam" id="PF14478"/>
    </source>
</evidence>
<feature type="signal peptide" evidence="1">
    <location>
        <begin position="1"/>
        <end position="36"/>
    </location>
</feature>
<dbReference type="Gene3D" id="2.170.130.30">
    <property type="match status" value="1"/>
</dbReference>
<reference evidence="3" key="1">
    <citation type="submission" date="2018-08" db="EMBL/GenBank/DDBJ databases">
        <title>Murine metabolic-syndrome-specific gut microbial biobank.</title>
        <authorList>
            <person name="Liu C."/>
        </authorList>
    </citation>
    <scope>NUCLEOTIDE SEQUENCE [LARGE SCALE GENOMIC DNA]</scope>
    <source>
        <strain evidence="3">Z82</strain>
    </source>
</reference>
<evidence type="ECO:0000256" key="1">
    <source>
        <dbReference type="SAM" id="SignalP"/>
    </source>
</evidence>
<dbReference type="Pfam" id="PF14478">
    <property type="entry name" value="DUF4430"/>
    <property type="match status" value="1"/>
</dbReference>
<accession>A0A7C9NRS7</accession>
<keyword evidence="1" id="KW-0732">Signal</keyword>
<feature type="domain" description="Transcobalamin-like C-terminal" evidence="2">
    <location>
        <begin position="86"/>
        <end position="153"/>
    </location>
</feature>
<organism evidence="3">
    <name type="scientific">Muribaculaceae bacterium Z82</name>
    <dbReference type="NCBI Taxonomy" id="2304548"/>
    <lineage>
        <taxon>Bacteria</taxon>
        <taxon>Pseudomonadati</taxon>
        <taxon>Bacteroidota</taxon>
        <taxon>Bacteroidia</taxon>
        <taxon>Bacteroidales</taxon>
        <taxon>Muribaculaceae</taxon>
    </lineage>
</organism>
<feature type="chain" id="PRO_5028957603" evidence="1">
    <location>
        <begin position="37"/>
        <end position="158"/>
    </location>
</feature>
<evidence type="ECO:0000313" key="3">
    <source>
        <dbReference type="EMBL" id="NBI33529.1"/>
    </source>
</evidence>
<comment type="caution">
    <text evidence="3">The sequence shown here is derived from an EMBL/GenBank/DDBJ whole genome shotgun (WGS) entry which is preliminary data.</text>
</comment>